<dbReference type="EMBL" id="BART01006948">
    <property type="protein sequence ID" value="GAG71875.1"/>
    <property type="molecule type" value="Genomic_DNA"/>
</dbReference>
<dbReference type="SUPFAM" id="SSF53098">
    <property type="entry name" value="Ribonuclease H-like"/>
    <property type="match status" value="1"/>
</dbReference>
<dbReference type="PANTHER" id="PTHR47515">
    <property type="entry name" value="LOW CALCIUM RESPONSE LOCUS PROTEIN T"/>
    <property type="match status" value="1"/>
</dbReference>
<dbReference type="PANTHER" id="PTHR47515:SF1">
    <property type="entry name" value="BLR2054 PROTEIN"/>
    <property type="match status" value="1"/>
</dbReference>
<proteinExistence type="predicted"/>
<dbReference type="Gene3D" id="3.30.420.10">
    <property type="entry name" value="Ribonuclease H-like superfamily/Ribonuclease H"/>
    <property type="match status" value="1"/>
</dbReference>
<dbReference type="InterPro" id="IPR012337">
    <property type="entry name" value="RNaseH-like_sf"/>
</dbReference>
<gene>
    <name evidence="2" type="ORF">S01H4_15853</name>
</gene>
<reference evidence="2" key="1">
    <citation type="journal article" date="2014" name="Front. Microbiol.">
        <title>High frequency of phylogenetically diverse reductive dehalogenase-homologous genes in deep subseafloor sedimentary metagenomes.</title>
        <authorList>
            <person name="Kawai M."/>
            <person name="Futagami T."/>
            <person name="Toyoda A."/>
            <person name="Takaki Y."/>
            <person name="Nishi S."/>
            <person name="Hori S."/>
            <person name="Arai W."/>
            <person name="Tsubouchi T."/>
            <person name="Morono Y."/>
            <person name="Uchiyama I."/>
            <person name="Ito T."/>
            <person name="Fujiyama A."/>
            <person name="Inagaki F."/>
            <person name="Takami H."/>
        </authorList>
    </citation>
    <scope>NUCLEOTIDE SEQUENCE</scope>
    <source>
        <strain evidence="2">Expedition CK06-06</strain>
    </source>
</reference>
<evidence type="ECO:0000259" key="1">
    <source>
        <dbReference type="PROSITE" id="PS50994"/>
    </source>
</evidence>
<protein>
    <recommendedName>
        <fullName evidence="1">Integrase catalytic domain-containing protein</fullName>
    </recommendedName>
</protein>
<organism evidence="2">
    <name type="scientific">marine sediment metagenome</name>
    <dbReference type="NCBI Taxonomy" id="412755"/>
    <lineage>
        <taxon>unclassified sequences</taxon>
        <taxon>metagenomes</taxon>
        <taxon>ecological metagenomes</taxon>
    </lineage>
</organism>
<dbReference type="InterPro" id="IPR001584">
    <property type="entry name" value="Integrase_cat-core"/>
</dbReference>
<evidence type="ECO:0000313" key="2">
    <source>
        <dbReference type="EMBL" id="GAG71875.1"/>
    </source>
</evidence>
<accession>X0ZQ77</accession>
<sequence length="150" mass="17547">MLVVVDEFTRECLTIRVARRLSSWEVIEALADLFLSRGLPTYIRSDNGPEFTAKAVREWLGRLQVAPLFIEPGSPWENGYVESFNARLRDEFLDGEIFYTLKEVQVLTERWRWQYNHVRPHQALGYRPPAPEARDWPLAASREDKHPAIH</sequence>
<dbReference type="GO" id="GO:0003676">
    <property type="term" value="F:nucleic acid binding"/>
    <property type="evidence" value="ECO:0007669"/>
    <property type="project" value="InterPro"/>
</dbReference>
<dbReference type="Pfam" id="PF13683">
    <property type="entry name" value="rve_3"/>
    <property type="match status" value="1"/>
</dbReference>
<dbReference type="GO" id="GO:0015074">
    <property type="term" value="P:DNA integration"/>
    <property type="evidence" value="ECO:0007669"/>
    <property type="project" value="InterPro"/>
</dbReference>
<dbReference type="PROSITE" id="PS50994">
    <property type="entry name" value="INTEGRASE"/>
    <property type="match status" value="1"/>
</dbReference>
<feature type="domain" description="Integrase catalytic" evidence="1">
    <location>
        <begin position="1"/>
        <end position="136"/>
    </location>
</feature>
<comment type="caution">
    <text evidence="2">The sequence shown here is derived from an EMBL/GenBank/DDBJ whole genome shotgun (WGS) entry which is preliminary data.</text>
</comment>
<name>X0ZQ77_9ZZZZ</name>
<dbReference type="InterPro" id="IPR036397">
    <property type="entry name" value="RNaseH_sf"/>
</dbReference>
<dbReference type="AlphaFoldDB" id="X0ZQ77"/>